<feature type="chain" id="PRO_5012056658" evidence="2">
    <location>
        <begin position="23"/>
        <end position="307"/>
    </location>
</feature>
<gene>
    <name evidence="3" type="ORF">B5G17_09020</name>
</gene>
<dbReference type="PROSITE" id="PS51257">
    <property type="entry name" value="PROKAR_LIPOPROTEIN"/>
    <property type="match status" value="1"/>
</dbReference>
<evidence type="ECO:0000256" key="1">
    <source>
        <dbReference type="SAM" id="MobiDB-lite"/>
    </source>
</evidence>
<evidence type="ECO:0000256" key="2">
    <source>
        <dbReference type="SAM" id="SignalP"/>
    </source>
</evidence>
<reference evidence="4" key="1">
    <citation type="submission" date="2017-04" db="EMBL/GenBank/DDBJ databases">
        <title>Function of individual gut microbiota members based on whole genome sequencing of pure cultures obtained from chicken caecum.</title>
        <authorList>
            <person name="Medvecky M."/>
            <person name="Cejkova D."/>
            <person name="Polansky O."/>
            <person name="Karasova D."/>
            <person name="Kubasova T."/>
            <person name="Cizek A."/>
            <person name="Rychlik I."/>
        </authorList>
    </citation>
    <scope>NUCLEOTIDE SEQUENCE [LARGE SCALE GENOMIC DNA]</scope>
    <source>
        <strain evidence="4">An67</strain>
    </source>
</reference>
<evidence type="ECO:0000313" key="3">
    <source>
        <dbReference type="EMBL" id="OUN54666.1"/>
    </source>
</evidence>
<keyword evidence="2" id="KW-0732">Signal</keyword>
<feature type="region of interest" description="Disordered" evidence="1">
    <location>
        <begin position="282"/>
        <end position="301"/>
    </location>
</feature>
<accession>A0A1Y3V0T3</accession>
<evidence type="ECO:0000313" key="4">
    <source>
        <dbReference type="Proteomes" id="UP000196329"/>
    </source>
</evidence>
<protein>
    <submittedName>
        <fullName evidence="3">Uncharacterized protein</fullName>
    </submittedName>
</protein>
<proteinExistence type="predicted"/>
<dbReference type="AlphaFoldDB" id="A0A1Y3V0T3"/>
<sequence>MKKKSFFSGVNAKLALATVALTSVMFTSCEKEEFNVAPVELEPASATVAITVYDLADGSIVEGASITENGAAIASNPFVIPAGADGKIAAVTRTFAATKVDYLGGEGQAVVPALNKGQFALIPVSIFMQQELNAAKDVEVKQDEESVEPTEEPKTQEGGANTGDEAKNMDFTYKAKVGQEITNLPAVNAYIDALPATKALSDADVKKVLKALVKSYSPGITEVDATKTVLVPAQTLVTLNTVTEYETSDNTISTIVDGKLYTIPNVKIKKVVRTVVTPSFTPINHGHGHGHGGDNNAGGGIGDGAAY</sequence>
<organism evidence="3 4">
    <name type="scientific">Bacteroides uniformis</name>
    <dbReference type="NCBI Taxonomy" id="820"/>
    <lineage>
        <taxon>Bacteria</taxon>
        <taxon>Pseudomonadati</taxon>
        <taxon>Bacteroidota</taxon>
        <taxon>Bacteroidia</taxon>
        <taxon>Bacteroidales</taxon>
        <taxon>Bacteroidaceae</taxon>
        <taxon>Bacteroides</taxon>
    </lineage>
</organism>
<dbReference type="EMBL" id="NFHS01000004">
    <property type="protein sequence ID" value="OUN54666.1"/>
    <property type="molecule type" value="Genomic_DNA"/>
</dbReference>
<name>A0A1Y3V0T3_BACUN</name>
<feature type="region of interest" description="Disordered" evidence="1">
    <location>
        <begin position="137"/>
        <end position="167"/>
    </location>
</feature>
<feature type="signal peptide" evidence="2">
    <location>
        <begin position="1"/>
        <end position="22"/>
    </location>
</feature>
<dbReference type="RefSeq" id="WP_087332662.1">
    <property type="nucleotide sequence ID" value="NZ_NFHS01000004.1"/>
</dbReference>
<comment type="caution">
    <text evidence="3">The sequence shown here is derived from an EMBL/GenBank/DDBJ whole genome shotgun (WGS) entry which is preliminary data.</text>
</comment>
<dbReference type="Proteomes" id="UP000196329">
    <property type="component" value="Unassembled WGS sequence"/>
</dbReference>